<evidence type="ECO:0000256" key="2">
    <source>
        <dbReference type="ARBA" id="ARBA00008072"/>
    </source>
</evidence>
<dbReference type="InterPro" id="IPR036291">
    <property type="entry name" value="NAD(P)-bd_dom_sf"/>
</dbReference>
<comment type="similarity">
    <text evidence="2 6">Belongs to the zinc-containing alcohol dehydrogenase family.</text>
</comment>
<keyword evidence="9" id="KW-1185">Reference proteome</keyword>
<dbReference type="Pfam" id="PF08240">
    <property type="entry name" value="ADH_N"/>
    <property type="match status" value="1"/>
</dbReference>
<evidence type="ECO:0000256" key="4">
    <source>
        <dbReference type="ARBA" id="ARBA00022833"/>
    </source>
</evidence>
<comment type="cofactor">
    <cofactor evidence="1 6">
        <name>Zn(2+)</name>
        <dbReference type="ChEBI" id="CHEBI:29105"/>
    </cofactor>
</comment>
<dbReference type="Gene3D" id="3.40.50.720">
    <property type="entry name" value="NAD(P)-binding Rossmann-like Domain"/>
    <property type="match status" value="1"/>
</dbReference>
<organism evidence="8 9">
    <name type="scientific">Knufia fluminis</name>
    <dbReference type="NCBI Taxonomy" id="191047"/>
    <lineage>
        <taxon>Eukaryota</taxon>
        <taxon>Fungi</taxon>
        <taxon>Dikarya</taxon>
        <taxon>Ascomycota</taxon>
        <taxon>Pezizomycotina</taxon>
        <taxon>Eurotiomycetes</taxon>
        <taxon>Chaetothyriomycetidae</taxon>
        <taxon>Chaetothyriales</taxon>
        <taxon>Trichomeriaceae</taxon>
        <taxon>Knufia</taxon>
    </lineage>
</organism>
<evidence type="ECO:0000256" key="3">
    <source>
        <dbReference type="ARBA" id="ARBA00022723"/>
    </source>
</evidence>
<dbReference type="InterPro" id="IPR020843">
    <property type="entry name" value="ER"/>
</dbReference>
<dbReference type="AlphaFoldDB" id="A0AAN8ETN1"/>
<keyword evidence="3 6" id="KW-0479">Metal-binding</keyword>
<evidence type="ECO:0000256" key="5">
    <source>
        <dbReference type="ARBA" id="ARBA00023002"/>
    </source>
</evidence>
<dbReference type="SMART" id="SM00829">
    <property type="entry name" value="PKS_ER"/>
    <property type="match status" value="1"/>
</dbReference>
<dbReference type="GO" id="GO:0008270">
    <property type="term" value="F:zinc ion binding"/>
    <property type="evidence" value="ECO:0007669"/>
    <property type="project" value="InterPro"/>
</dbReference>
<gene>
    <name evidence="8" type="ORF">OHC33_005405</name>
</gene>
<dbReference type="InterPro" id="IPR013149">
    <property type="entry name" value="ADH-like_C"/>
</dbReference>
<dbReference type="InterPro" id="IPR013154">
    <property type="entry name" value="ADH-like_N"/>
</dbReference>
<proteinExistence type="inferred from homology"/>
<sequence length="388" mass="41821">MVDNKVSAVVAYAPAEPGKLNFRHESITINRTEPGPKEVLVRMLAAGICHTDIVVGGIPDGYMGSYPRVLGHEGSGYVEAVGSEISSVQVGDPVLLSYTYCGTCDICTNDVQTYCEKFFEGNVLCVDKVWKGKDDVEVGGKFFGQSSFASLSLIDEKSIVNVKGLVDGDEMLKLFSPMGCGLMTGSGAVVNTAAAKSKDVVLVAGLGAVGLGAIMAAKIQGCREIIAVDRIASRLEIAKQLGATCTYDTNHLDITKDSYPSDFAGEVKALVEDGKINYAFDTTGVLPVVNACIRSLSKRGKLISIGVPITPSTTIIPFDYREFFDGTKRIEVNYLGDCIAKDHVPKMIQWYKEGKFPIDKFIKFYAAKDVAQALEDMKTEVIKPVLVH</sequence>
<dbReference type="Proteomes" id="UP001316803">
    <property type="component" value="Unassembled WGS sequence"/>
</dbReference>
<evidence type="ECO:0000313" key="9">
    <source>
        <dbReference type="Proteomes" id="UP001316803"/>
    </source>
</evidence>
<dbReference type="PROSITE" id="PS00059">
    <property type="entry name" value="ADH_ZINC"/>
    <property type="match status" value="1"/>
</dbReference>
<dbReference type="SUPFAM" id="SSF51735">
    <property type="entry name" value="NAD(P)-binding Rossmann-fold domains"/>
    <property type="match status" value="1"/>
</dbReference>
<dbReference type="InterPro" id="IPR002328">
    <property type="entry name" value="ADH_Zn_CS"/>
</dbReference>
<reference evidence="8 9" key="1">
    <citation type="submission" date="2022-12" db="EMBL/GenBank/DDBJ databases">
        <title>Genomic features and morphological characterization of a novel Knufia sp. strain isolated from spacecraft assembly facility.</title>
        <authorList>
            <person name="Teixeira M."/>
            <person name="Chander A.M."/>
            <person name="Stajich J.E."/>
            <person name="Venkateswaran K."/>
        </authorList>
    </citation>
    <scope>NUCLEOTIDE SEQUENCE [LARGE SCALE GENOMIC DNA]</scope>
    <source>
        <strain evidence="8 9">FJI-L2-BK-P2</strain>
    </source>
</reference>
<feature type="domain" description="Enoyl reductase (ER)" evidence="7">
    <location>
        <begin position="19"/>
        <end position="382"/>
    </location>
</feature>
<comment type="caution">
    <text evidence="8">The sequence shown here is derived from an EMBL/GenBank/DDBJ whole genome shotgun (WGS) entry which is preliminary data.</text>
</comment>
<dbReference type="InterPro" id="IPR011032">
    <property type="entry name" value="GroES-like_sf"/>
</dbReference>
<dbReference type="SUPFAM" id="SSF50129">
    <property type="entry name" value="GroES-like"/>
    <property type="match status" value="1"/>
</dbReference>
<keyword evidence="5" id="KW-0560">Oxidoreductase</keyword>
<dbReference type="EMBL" id="JAKLMC020000011">
    <property type="protein sequence ID" value="KAK5953461.1"/>
    <property type="molecule type" value="Genomic_DNA"/>
</dbReference>
<dbReference type="PANTHER" id="PTHR43350">
    <property type="entry name" value="NAD-DEPENDENT ALCOHOL DEHYDROGENASE"/>
    <property type="match status" value="1"/>
</dbReference>
<dbReference type="Gene3D" id="3.90.180.10">
    <property type="entry name" value="Medium-chain alcohol dehydrogenases, catalytic domain"/>
    <property type="match status" value="1"/>
</dbReference>
<evidence type="ECO:0000313" key="8">
    <source>
        <dbReference type="EMBL" id="KAK5953461.1"/>
    </source>
</evidence>
<protein>
    <recommendedName>
        <fullName evidence="7">Enoyl reductase (ER) domain-containing protein</fullName>
    </recommendedName>
</protein>
<accession>A0AAN8ETN1</accession>
<name>A0AAN8ETN1_9EURO</name>
<evidence type="ECO:0000259" key="7">
    <source>
        <dbReference type="SMART" id="SM00829"/>
    </source>
</evidence>
<evidence type="ECO:0000256" key="1">
    <source>
        <dbReference type="ARBA" id="ARBA00001947"/>
    </source>
</evidence>
<dbReference type="GO" id="GO:0016491">
    <property type="term" value="F:oxidoreductase activity"/>
    <property type="evidence" value="ECO:0007669"/>
    <property type="project" value="UniProtKB-KW"/>
</dbReference>
<dbReference type="CDD" id="cd08278">
    <property type="entry name" value="benzyl_alcohol_DH"/>
    <property type="match status" value="1"/>
</dbReference>
<keyword evidence="4 6" id="KW-0862">Zinc</keyword>
<dbReference type="Pfam" id="PF00107">
    <property type="entry name" value="ADH_zinc_N"/>
    <property type="match status" value="1"/>
</dbReference>
<dbReference type="PANTHER" id="PTHR43350:SF2">
    <property type="entry name" value="GROES-LIKE ZINC-BINDING ALCOHOL DEHYDROGENASE FAMILY PROTEIN"/>
    <property type="match status" value="1"/>
</dbReference>
<evidence type="ECO:0000256" key="6">
    <source>
        <dbReference type="RuleBase" id="RU361277"/>
    </source>
</evidence>